<proteinExistence type="predicted"/>
<feature type="domain" description="Putative Se/S carrier protein-like" evidence="1">
    <location>
        <begin position="4"/>
        <end position="70"/>
    </location>
</feature>
<evidence type="ECO:0000259" key="1">
    <source>
        <dbReference type="Pfam" id="PF11823"/>
    </source>
</evidence>
<gene>
    <name evidence="2" type="ORF">EF514_01875</name>
</gene>
<evidence type="ECO:0000313" key="3">
    <source>
        <dbReference type="Proteomes" id="UP000288812"/>
    </source>
</evidence>
<reference evidence="2 3" key="1">
    <citation type="submission" date="2018-11" db="EMBL/GenBank/DDBJ databases">
        <title>Genome sequencing and assembly of Anaerosphaera sp. nov., GS7-6-2.</title>
        <authorList>
            <person name="Rettenmaier R."/>
            <person name="Liebl W."/>
            <person name="Zverlov V."/>
        </authorList>
    </citation>
    <scope>NUCLEOTIDE SEQUENCE [LARGE SCALE GENOMIC DNA]</scope>
    <source>
        <strain evidence="2 3">GS7-6-2</strain>
    </source>
</reference>
<dbReference type="OrthoDB" id="3192849at2"/>
<name>A0A437S8S1_9FIRM</name>
<dbReference type="AlphaFoldDB" id="A0A437S8S1"/>
<dbReference type="InterPro" id="IPR021778">
    <property type="entry name" value="Se/S_carrier-like"/>
</dbReference>
<dbReference type="Pfam" id="PF11823">
    <property type="entry name" value="Se_S_carrier"/>
    <property type="match status" value="1"/>
</dbReference>
<sequence>MLDYYLFTFESSNKAMAAKFAIGDLEDMRIIPLIPEISAGCGLALKYSGSKLKDVEKSLREKKVEYSEIYLVSKGEIERLK</sequence>
<dbReference type="RefSeq" id="WP_127723242.1">
    <property type="nucleotide sequence ID" value="NZ_RLIH01000002.1"/>
</dbReference>
<protein>
    <submittedName>
        <fullName evidence="2">DUF3343 domain-containing protein</fullName>
    </submittedName>
</protein>
<organism evidence="2 3">
    <name type="scientific">Anaerosphaera multitolerans</name>
    <dbReference type="NCBI Taxonomy" id="2487351"/>
    <lineage>
        <taxon>Bacteria</taxon>
        <taxon>Bacillati</taxon>
        <taxon>Bacillota</taxon>
        <taxon>Tissierellia</taxon>
        <taxon>Tissierellales</taxon>
        <taxon>Peptoniphilaceae</taxon>
        <taxon>Anaerosphaera</taxon>
    </lineage>
</organism>
<dbReference type="Proteomes" id="UP000288812">
    <property type="component" value="Unassembled WGS sequence"/>
</dbReference>
<evidence type="ECO:0000313" key="2">
    <source>
        <dbReference type="EMBL" id="RVU55500.1"/>
    </source>
</evidence>
<dbReference type="EMBL" id="RLIH01000002">
    <property type="protein sequence ID" value="RVU55500.1"/>
    <property type="molecule type" value="Genomic_DNA"/>
</dbReference>
<accession>A0A437S8S1</accession>
<keyword evidence="3" id="KW-1185">Reference proteome</keyword>
<comment type="caution">
    <text evidence="2">The sequence shown here is derived from an EMBL/GenBank/DDBJ whole genome shotgun (WGS) entry which is preliminary data.</text>
</comment>